<evidence type="ECO:0000256" key="1">
    <source>
        <dbReference type="SAM" id="Phobius"/>
    </source>
</evidence>
<comment type="caution">
    <text evidence="3">The sequence shown here is derived from an EMBL/GenBank/DDBJ whole genome shotgun (WGS) entry which is preliminary data.</text>
</comment>
<sequence length="341" mass="37731">METRRRVRKKKSKKKFKPAIFFAGIIYITLFLAITGPLVLLYGPFDITRKMVLETVLATRHAYWVTDLIPQDSLDKMLGKNSSSAGNGDIQNLNDIDVKHKGSNKITRYNLTTKNFNGYILEIENPNKVKVAMTKYLGKIGQKTSQMAEEHNAIAAINGGTFVDYSSDGTQYGGTGAEPGGFVISDGKVIFPKNITETDENTVHNVTAITYSGKLIVGNHSLAEIRKMDVREAMCFRDPTIIIGGKGQIVDKYKEGRNPRTAIGQKADGTIVFLVTDGRKLSRPGALLYDVQEIMLERGVINAGFLDGGYSSTMYYNGEVLNEINAWDGERTVATAYYVEE</sequence>
<keyword evidence="4" id="KW-1185">Reference proteome</keyword>
<dbReference type="PANTHER" id="PTHR40446:SF2">
    <property type="entry name" value="N-ACETYLGLUCOSAMINE-1-PHOSPHODIESTER ALPHA-N-ACETYLGLUCOSAMINIDASE"/>
    <property type="match status" value="1"/>
</dbReference>
<evidence type="ECO:0000259" key="2">
    <source>
        <dbReference type="Pfam" id="PF09992"/>
    </source>
</evidence>
<keyword evidence="1" id="KW-0812">Transmembrane</keyword>
<name>A0A7X2T1H5_9CLOT</name>
<evidence type="ECO:0000313" key="3">
    <source>
        <dbReference type="EMBL" id="MSR91245.1"/>
    </source>
</evidence>
<reference evidence="3 4" key="1">
    <citation type="submission" date="2019-08" db="EMBL/GenBank/DDBJ databases">
        <title>In-depth cultivation of the pig gut microbiome towards novel bacterial diversity and tailored functional studies.</title>
        <authorList>
            <person name="Wylensek D."/>
            <person name="Hitch T.C.A."/>
            <person name="Clavel T."/>
        </authorList>
    </citation>
    <scope>NUCLEOTIDE SEQUENCE [LARGE SCALE GENOMIC DNA]</scope>
    <source>
        <strain evidence="3 4">WCA-383-APC-5B</strain>
    </source>
</reference>
<evidence type="ECO:0000313" key="4">
    <source>
        <dbReference type="Proteomes" id="UP000460287"/>
    </source>
</evidence>
<accession>A0A7X2T1H5</accession>
<feature type="transmembrane region" description="Helical" evidence="1">
    <location>
        <begin position="20"/>
        <end position="43"/>
    </location>
</feature>
<gene>
    <name evidence="3" type="ORF">FYJ33_07420</name>
</gene>
<protein>
    <submittedName>
        <fullName evidence="3">Exopolysaccharide biosynthesis protein</fullName>
    </submittedName>
</protein>
<dbReference type="PANTHER" id="PTHR40446">
    <property type="entry name" value="N-ACETYLGLUCOSAMINE-1-PHOSPHODIESTER ALPHA-N-ACETYLGLUCOSAMINIDASE"/>
    <property type="match status" value="1"/>
</dbReference>
<proteinExistence type="predicted"/>
<feature type="domain" description="Phosphodiester glycosidase" evidence="2">
    <location>
        <begin position="151"/>
        <end position="339"/>
    </location>
</feature>
<keyword evidence="1" id="KW-1133">Transmembrane helix</keyword>
<dbReference type="RefSeq" id="WP_154531126.1">
    <property type="nucleotide sequence ID" value="NZ_VULX01000008.1"/>
</dbReference>
<dbReference type="EMBL" id="VULX01000008">
    <property type="protein sequence ID" value="MSR91245.1"/>
    <property type="molecule type" value="Genomic_DNA"/>
</dbReference>
<dbReference type="AlphaFoldDB" id="A0A7X2T1H5"/>
<organism evidence="3 4">
    <name type="scientific">Inconstantimicrobium porci</name>
    <dbReference type="NCBI Taxonomy" id="2652291"/>
    <lineage>
        <taxon>Bacteria</taxon>
        <taxon>Bacillati</taxon>
        <taxon>Bacillota</taxon>
        <taxon>Clostridia</taxon>
        <taxon>Eubacteriales</taxon>
        <taxon>Clostridiaceae</taxon>
        <taxon>Inconstantimicrobium</taxon>
    </lineage>
</organism>
<dbReference type="Pfam" id="PF09992">
    <property type="entry name" value="NAGPA"/>
    <property type="match status" value="1"/>
</dbReference>
<keyword evidence="1" id="KW-0472">Membrane</keyword>
<dbReference type="Proteomes" id="UP000460287">
    <property type="component" value="Unassembled WGS sequence"/>
</dbReference>
<dbReference type="InterPro" id="IPR018711">
    <property type="entry name" value="NAGPA"/>
</dbReference>